<dbReference type="Proteomes" id="UP001642900">
    <property type="component" value="Unassembled WGS sequence"/>
</dbReference>
<dbReference type="AlphaFoldDB" id="A0A6G4W849"/>
<name>A0A6G4W849_9HYPH</name>
<keyword evidence="1" id="KW-1133">Transmembrane helix</keyword>
<keyword evidence="1" id="KW-0812">Transmembrane</keyword>
<evidence type="ECO:0000313" key="2">
    <source>
        <dbReference type="EMBL" id="NGO50416.1"/>
    </source>
</evidence>
<reference evidence="2 3" key="1">
    <citation type="submission" date="2020-02" db="EMBL/GenBank/DDBJ databases">
        <title>Genome sequence of strain CCNWXJ40-4.</title>
        <authorList>
            <person name="Gao J."/>
            <person name="Sun J."/>
        </authorList>
    </citation>
    <scope>NUCLEOTIDE SEQUENCE [LARGE SCALE GENOMIC DNA]</scope>
    <source>
        <strain evidence="2 3">CCNWXJ 40-4</strain>
    </source>
</reference>
<evidence type="ECO:0000256" key="1">
    <source>
        <dbReference type="SAM" id="Phobius"/>
    </source>
</evidence>
<sequence>MFGYYWLALLVSIAGFGFFAFGITRPKTDVSQWHEYHGGWQIPVIDGRRARGPVMRRKVKGAWEYRYMTADELSDFESSWAW</sequence>
<evidence type="ECO:0000313" key="3">
    <source>
        <dbReference type="Proteomes" id="UP001642900"/>
    </source>
</evidence>
<organism evidence="2 3">
    <name type="scientific">Allomesorhizobium camelthorni</name>
    <dbReference type="NCBI Taxonomy" id="475069"/>
    <lineage>
        <taxon>Bacteria</taxon>
        <taxon>Pseudomonadati</taxon>
        <taxon>Pseudomonadota</taxon>
        <taxon>Alphaproteobacteria</taxon>
        <taxon>Hyphomicrobiales</taxon>
        <taxon>Phyllobacteriaceae</taxon>
        <taxon>Allomesorhizobium</taxon>
    </lineage>
</organism>
<dbReference type="EMBL" id="JAAKZF010000003">
    <property type="protein sequence ID" value="NGO50416.1"/>
    <property type="molecule type" value="Genomic_DNA"/>
</dbReference>
<keyword evidence="3" id="KW-1185">Reference proteome</keyword>
<dbReference type="RefSeq" id="WP_165023884.1">
    <property type="nucleotide sequence ID" value="NZ_JAAKZF010000003.1"/>
</dbReference>
<protein>
    <submittedName>
        <fullName evidence="2">Uncharacterized protein</fullName>
    </submittedName>
</protein>
<feature type="transmembrane region" description="Helical" evidence="1">
    <location>
        <begin position="6"/>
        <end position="24"/>
    </location>
</feature>
<comment type="caution">
    <text evidence="2">The sequence shown here is derived from an EMBL/GenBank/DDBJ whole genome shotgun (WGS) entry which is preliminary data.</text>
</comment>
<proteinExistence type="predicted"/>
<gene>
    <name evidence="2" type="ORF">G6N73_04345</name>
</gene>
<keyword evidence="1" id="KW-0472">Membrane</keyword>
<accession>A0A6G4W849</accession>